<gene>
    <name evidence="1" type="ORF">SNEC2469_LOCUS34258</name>
</gene>
<dbReference type="EMBL" id="CAJNJA010093742">
    <property type="protein sequence ID" value="CAE7941371.1"/>
    <property type="molecule type" value="Genomic_DNA"/>
</dbReference>
<dbReference type="OrthoDB" id="419717at2759"/>
<reference evidence="1" key="1">
    <citation type="submission" date="2021-02" db="EMBL/GenBank/DDBJ databases">
        <authorList>
            <person name="Dougan E. K."/>
            <person name="Rhodes N."/>
            <person name="Thang M."/>
            <person name="Chan C."/>
        </authorList>
    </citation>
    <scope>NUCLEOTIDE SEQUENCE</scope>
</reference>
<comment type="caution">
    <text evidence="1">The sequence shown here is derived from an EMBL/GenBank/DDBJ whole genome shotgun (WGS) entry which is preliminary data.</text>
</comment>
<keyword evidence="2" id="KW-1185">Reference proteome</keyword>
<dbReference type="AlphaFoldDB" id="A0A813C9T4"/>
<protein>
    <submittedName>
        <fullName evidence="1">Uncharacterized protein</fullName>
    </submittedName>
</protein>
<evidence type="ECO:0000313" key="2">
    <source>
        <dbReference type="Proteomes" id="UP000601435"/>
    </source>
</evidence>
<dbReference type="Proteomes" id="UP000601435">
    <property type="component" value="Unassembled WGS sequence"/>
</dbReference>
<organism evidence="1 2">
    <name type="scientific">Symbiodinium necroappetens</name>
    <dbReference type="NCBI Taxonomy" id="1628268"/>
    <lineage>
        <taxon>Eukaryota</taxon>
        <taxon>Sar</taxon>
        <taxon>Alveolata</taxon>
        <taxon>Dinophyceae</taxon>
        <taxon>Suessiales</taxon>
        <taxon>Symbiodiniaceae</taxon>
        <taxon>Symbiodinium</taxon>
    </lineage>
</organism>
<proteinExistence type="predicted"/>
<sequence length="182" mass="19710">MNSTCRAQAGALSSFPSSPPASMVDIWVHPRHGGLQEMILKERKWTAKAIQQRRSLQKDEKEAKIVEAPAQKEALERAGVKRAWWFVIIGKGSDDRCMSSVGVPVETYVDRSRNGCLLPTNVSIGPEGGRPPSYNIPGRLTTLAAAAMSVEDLNVVAVQLAKPLPASDMTGFALSYVCGVKF</sequence>
<name>A0A813C9T4_9DINO</name>
<accession>A0A813C9T4</accession>
<evidence type="ECO:0000313" key="1">
    <source>
        <dbReference type="EMBL" id="CAE7941371.1"/>
    </source>
</evidence>
<feature type="non-terminal residue" evidence="1">
    <location>
        <position position="1"/>
    </location>
</feature>